<gene>
    <name evidence="2" type="ORF">N865_07375</name>
</gene>
<dbReference type="EMBL" id="AWSA01000014">
    <property type="protein sequence ID" value="EWT02112.1"/>
    <property type="molecule type" value="Genomic_DNA"/>
</dbReference>
<dbReference type="STRING" id="1386089.N865_07375"/>
<name>W9GA62_9MICO</name>
<evidence type="ECO:0000259" key="1">
    <source>
        <dbReference type="Pfam" id="PF21880"/>
    </source>
</evidence>
<evidence type="ECO:0000313" key="3">
    <source>
        <dbReference type="Proteomes" id="UP000019489"/>
    </source>
</evidence>
<dbReference type="RefSeq" id="WP_034804068.1">
    <property type="nucleotide sequence ID" value="NZ_AWSA01000014.1"/>
</dbReference>
<protein>
    <recommendedName>
        <fullName evidence="1">DUF6916 domain-containing protein</fullName>
    </recommendedName>
</protein>
<evidence type="ECO:0000313" key="2">
    <source>
        <dbReference type="EMBL" id="EWT02112.1"/>
    </source>
</evidence>
<dbReference type="PATRIC" id="fig|1386089.3.peg.1705"/>
<accession>W9GA62</accession>
<sequence>MVLSRRSIVLGGPVAVATTLVPTHTASAATSTGTSGSLLSRSRFASRVGASFTLTAGGTRWSVTLSRVTDVLGAPPGDDRRFAVTFTSPSAGPSSGTWTVSRPGFTATTLFGVAAPDRRSFTAVVNRI</sequence>
<feature type="domain" description="DUF6916" evidence="1">
    <location>
        <begin position="39"/>
        <end position="115"/>
    </location>
</feature>
<dbReference type="AlphaFoldDB" id="W9GA62"/>
<dbReference type="OrthoDB" id="3790057at2"/>
<reference evidence="2 3" key="1">
    <citation type="submission" date="2013-08" db="EMBL/GenBank/DDBJ databases">
        <title>Intrasporangium oryzae NRRL B-24470.</title>
        <authorList>
            <person name="Liu H."/>
            <person name="Wang G."/>
        </authorList>
    </citation>
    <scope>NUCLEOTIDE SEQUENCE [LARGE SCALE GENOMIC DNA]</scope>
    <source>
        <strain evidence="2 3">NRRL B-24470</strain>
    </source>
</reference>
<dbReference type="InterPro" id="IPR054209">
    <property type="entry name" value="DUF6916"/>
</dbReference>
<comment type="caution">
    <text evidence="2">The sequence shown here is derived from an EMBL/GenBank/DDBJ whole genome shotgun (WGS) entry which is preliminary data.</text>
</comment>
<organism evidence="2 3">
    <name type="scientific">Intrasporangium oryzae NRRL B-24470</name>
    <dbReference type="NCBI Taxonomy" id="1386089"/>
    <lineage>
        <taxon>Bacteria</taxon>
        <taxon>Bacillati</taxon>
        <taxon>Actinomycetota</taxon>
        <taxon>Actinomycetes</taxon>
        <taxon>Micrococcales</taxon>
        <taxon>Intrasporangiaceae</taxon>
        <taxon>Intrasporangium</taxon>
    </lineage>
</organism>
<dbReference type="Pfam" id="PF21880">
    <property type="entry name" value="DUF6916"/>
    <property type="match status" value="1"/>
</dbReference>
<keyword evidence="3" id="KW-1185">Reference proteome</keyword>
<dbReference type="Proteomes" id="UP000019489">
    <property type="component" value="Unassembled WGS sequence"/>
</dbReference>
<proteinExistence type="predicted"/>
<dbReference type="eggNOG" id="ENOG502ZSZG">
    <property type="taxonomic scope" value="Bacteria"/>
</dbReference>